<name>A0A9Q9EP47_9PEZI</name>
<reference evidence="1" key="1">
    <citation type="submission" date="2022-06" db="EMBL/GenBank/DDBJ databases">
        <title>Complete genome sequences of two strains of the flax pathogen Septoria linicola.</title>
        <authorList>
            <person name="Lapalu N."/>
            <person name="Simon A."/>
            <person name="Demenou B."/>
            <person name="Paumier D."/>
            <person name="Guillot M.-P."/>
            <person name="Gout L."/>
            <person name="Valade R."/>
        </authorList>
    </citation>
    <scope>NUCLEOTIDE SEQUENCE</scope>
    <source>
        <strain evidence="1">SE15195</strain>
    </source>
</reference>
<dbReference type="Proteomes" id="UP001056384">
    <property type="component" value="Chromosome 9"/>
</dbReference>
<proteinExistence type="predicted"/>
<accession>A0A9Q9EP47</accession>
<dbReference type="AlphaFoldDB" id="A0A9Q9EP47"/>
<gene>
    <name evidence="1" type="ORF">Slin15195_G106210</name>
</gene>
<evidence type="ECO:0000313" key="1">
    <source>
        <dbReference type="EMBL" id="USW57302.1"/>
    </source>
</evidence>
<protein>
    <submittedName>
        <fullName evidence="1">Uncharacterized protein</fullName>
    </submittedName>
</protein>
<evidence type="ECO:0000313" key="2">
    <source>
        <dbReference type="Proteomes" id="UP001056384"/>
    </source>
</evidence>
<organism evidence="1 2">
    <name type="scientific">Septoria linicola</name>
    <dbReference type="NCBI Taxonomy" id="215465"/>
    <lineage>
        <taxon>Eukaryota</taxon>
        <taxon>Fungi</taxon>
        <taxon>Dikarya</taxon>
        <taxon>Ascomycota</taxon>
        <taxon>Pezizomycotina</taxon>
        <taxon>Dothideomycetes</taxon>
        <taxon>Dothideomycetidae</taxon>
        <taxon>Mycosphaerellales</taxon>
        <taxon>Mycosphaerellaceae</taxon>
        <taxon>Septoria</taxon>
    </lineage>
</organism>
<keyword evidence="2" id="KW-1185">Reference proteome</keyword>
<dbReference type="EMBL" id="CP099426">
    <property type="protein sequence ID" value="USW57302.1"/>
    <property type="molecule type" value="Genomic_DNA"/>
</dbReference>
<sequence>MAPATLTALIEAIGHFSHSTSTLTRNEETLREIALECFPEELEDHLEAWKTAQPEDFVATPQVKLVAAYNAFADAGKRRVAGEIWDVGVLEFGGGKRKQRKNTLGRARRQNLG</sequence>